<dbReference type="OrthoDB" id="375106at2759"/>
<evidence type="ECO:0000256" key="1">
    <source>
        <dbReference type="SAM" id="MobiDB-lite"/>
    </source>
</evidence>
<accession>A0A1Y1JG30</accession>
<dbReference type="AlphaFoldDB" id="A0A1Y1JG30"/>
<gene>
    <name evidence="2" type="ORF">PGO_094210</name>
</gene>
<evidence type="ECO:0000313" key="2">
    <source>
        <dbReference type="EMBL" id="GAW81220.1"/>
    </source>
</evidence>
<evidence type="ECO:0000313" key="3">
    <source>
        <dbReference type="Proteomes" id="UP000195521"/>
    </source>
</evidence>
<comment type="caution">
    <text evidence="2">The sequence shown here is derived from an EMBL/GenBank/DDBJ whole genome shotgun (WGS) entry which is preliminary data.</text>
</comment>
<sequence>MNPLLEYKRIKEAFFIKNPVNFNKTTLKKENYECEKRKKKENTSIHANRITQQKDNNRNFSLHSNQILRHEYDHNVKKINNPSDLRYRNSKNEKWKNHVEAVKKNEKIVENEDLELSLFCPDDTVSEMSHWNGGKIKSNIHSTFRDISNIMETIHSSKKKEEESKNNALLKGEREKIKSKKGSTAKKKNHKNESSKTLSSYERFYLEQVKTIKEKLNYLRDGKCGEKGQRSRRGSTNGKKARSIKGNRKLLVNIFNEYKDLEESML</sequence>
<feature type="compositionally biased region" description="Basic residues" evidence="1">
    <location>
        <begin position="177"/>
        <end position="190"/>
    </location>
</feature>
<proteinExistence type="predicted"/>
<dbReference type="Proteomes" id="UP000195521">
    <property type="component" value="Unassembled WGS sequence"/>
</dbReference>
<dbReference type="EMBL" id="BDQF01000010">
    <property type="protein sequence ID" value="GAW81220.1"/>
    <property type="molecule type" value="Genomic_DNA"/>
</dbReference>
<feature type="region of interest" description="Disordered" evidence="1">
    <location>
        <begin position="155"/>
        <end position="197"/>
    </location>
</feature>
<feature type="region of interest" description="Disordered" evidence="1">
    <location>
        <begin position="223"/>
        <end position="243"/>
    </location>
</feature>
<protein>
    <submittedName>
        <fullName evidence="2">Uncharacterized protein</fullName>
    </submittedName>
</protein>
<dbReference type="OMA" id="EYCYICE"/>
<keyword evidence="3" id="KW-1185">Reference proteome</keyword>
<reference evidence="3" key="1">
    <citation type="submission" date="2017-04" db="EMBL/GenBank/DDBJ databases">
        <title>Plasmodium gonderi genome.</title>
        <authorList>
            <person name="Arisue N."/>
            <person name="Honma H."/>
            <person name="Kawai S."/>
            <person name="Tougan T."/>
            <person name="Tanabe K."/>
            <person name="Horii T."/>
        </authorList>
    </citation>
    <scope>NUCLEOTIDE SEQUENCE [LARGE SCALE GENOMIC DNA]</scope>
    <source>
        <strain evidence="3">ATCC 30045</strain>
    </source>
</reference>
<name>A0A1Y1JG30_PLAGO</name>
<dbReference type="RefSeq" id="XP_028543809.1">
    <property type="nucleotide sequence ID" value="XM_028688008.1"/>
</dbReference>
<dbReference type="GeneID" id="39747938"/>
<organism evidence="2 3">
    <name type="scientific">Plasmodium gonderi</name>
    <dbReference type="NCBI Taxonomy" id="77519"/>
    <lineage>
        <taxon>Eukaryota</taxon>
        <taxon>Sar</taxon>
        <taxon>Alveolata</taxon>
        <taxon>Apicomplexa</taxon>
        <taxon>Aconoidasida</taxon>
        <taxon>Haemosporida</taxon>
        <taxon>Plasmodiidae</taxon>
        <taxon>Plasmodium</taxon>
        <taxon>Plasmodium (Plasmodium)</taxon>
    </lineage>
</organism>
<feature type="compositionally biased region" description="Basic and acidic residues" evidence="1">
    <location>
        <begin position="159"/>
        <end position="176"/>
    </location>
</feature>